<name>A0A9W9ND87_PENCI</name>
<dbReference type="OrthoDB" id="4159814at2759"/>
<organism evidence="2 3">
    <name type="scientific">Penicillium citrinum</name>
    <dbReference type="NCBI Taxonomy" id="5077"/>
    <lineage>
        <taxon>Eukaryota</taxon>
        <taxon>Fungi</taxon>
        <taxon>Dikarya</taxon>
        <taxon>Ascomycota</taxon>
        <taxon>Pezizomycotina</taxon>
        <taxon>Eurotiomycetes</taxon>
        <taxon>Eurotiomycetidae</taxon>
        <taxon>Eurotiales</taxon>
        <taxon>Aspergillaceae</taxon>
        <taxon>Penicillium</taxon>
    </lineage>
</organism>
<reference evidence="2" key="1">
    <citation type="submission" date="2022-11" db="EMBL/GenBank/DDBJ databases">
        <authorList>
            <person name="Petersen C."/>
        </authorList>
    </citation>
    <scope>NUCLEOTIDE SEQUENCE</scope>
    <source>
        <strain evidence="2">IBT 23319</strain>
    </source>
</reference>
<keyword evidence="1" id="KW-0472">Membrane</keyword>
<gene>
    <name evidence="2" type="ORF">N7469_011366</name>
</gene>
<accession>A0A9W9ND87</accession>
<dbReference type="RefSeq" id="XP_056495335.1">
    <property type="nucleotide sequence ID" value="XM_056650271.1"/>
</dbReference>
<reference evidence="2" key="2">
    <citation type="journal article" date="2023" name="IMA Fungus">
        <title>Comparative genomic study of the Penicillium genus elucidates a diverse pangenome and 15 lateral gene transfer events.</title>
        <authorList>
            <person name="Petersen C."/>
            <person name="Sorensen T."/>
            <person name="Nielsen M.R."/>
            <person name="Sondergaard T.E."/>
            <person name="Sorensen J.L."/>
            <person name="Fitzpatrick D.A."/>
            <person name="Frisvad J.C."/>
            <person name="Nielsen K.L."/>
        </authorList>
    </citation>
    <scope>NUCLEOTIDE SEQUENCE</scope>
    <source>
        <strain evidence="2">IBT 23319</strain>
    </source>
</reference>
<keyword evidence="3" id="KW-1185">Reference proteome</keyword>
<comment type="caution">
    <text evidence="2">The sequence shown here is derived from an EMBL/GenBank/DDBJ whole genome shotgun (WGS) entry which is preliminary data.</text>
</comment>
<evidence type="ECO:0000256" key="1">
    <source>
        <dbReference type="SAM" id="Phobius"/>
    </source>
</evidence>
<sequence length="97" mass="11330">MHDTVSLLKRDTITLFKRESSNRYSLYVFAIIVGCIAVVLIGGAIFTMYKGTEEEKYFDMPYEQRKYMREVRQRNLNGLAIAANRPDMIIPVEELNY</sequence>
<evidence type="ECO:0000313" key="2">
    <source>
        <dbReference type="EMBL" id="KAJ5217741.1"/>
    </source>
</evidence>
<keyword evidence="1" id="KW-1133">Transmembrane helix</keyword>
<dbReference type="Proteomes" id="UP001147733">
    <property type="component" value="Unassembled WGS sequence"/>
</dbReference>
<protein>
    <submittedName>
        <fullName evidence="2">Uncharacterized protein</fullName>
    </submittedName>
</protein>
<evidence type="ECO:0000313" key="3">
    <source>
        <dbReference type="Proteomes" id="UP001147733"/>
    </source>
</evidence>
<keyword evidence="1" id="KW-0812">Transmembrane</keyword>
<dbReference type="AlphaFoldDB" id="A0A9W9ND87"/>
<proteinExistence type="predicted"/>
<feature type="transmembrane region" description="Helical" evidence="1">
    <location>
        <begin position="24"/>
        <end position="49"/>
    </location>
</feature>
<dbReference type="GeneID" id="81389438"/>
<dbReference type="EMBL" id="JAPQKT010000010">
    <property type="protein sequence ID" value="KAJ5217741.1"/>
    <property type="molecule type" value="Genomic_DNA"/>
</dbReference>